<evidence type="ECO:0000313" key="1">
    <source>
        <dbReference type="EMBL" id="KAJ8616958.1"/>
    </source>
</evidence>
<sequence length="154" mass="17463">MNLYVRLPQIWYLANCVLIWTESRVRVSAENFSRTQSRFAAERNGDEELLQPNKRDESEGSSFASEADAIDRLREEGDQQGLGQLPRQVHPNELHRSPPPRLLWWNDLLLPRCAAGGAPPPGAPAACRPLISSLLRVGPSVQDWWVLSRSVQYY</sequence>
<reference evidence="1 2" key="1">
    <citation type="journal article" date="2022" name="Hortic Res">
        <title>A haplotype resolved chromosomal level avocado genome allows analysis of novel avocado genes.</title>
        <authorList>
            <person name="Nath O."/>
            <person name="Fletcher S.J."/>
            <person name="Hayward A."/>
            <person name="Shaw L.M."/>
            <person name="Masouleh A.K."/>
            <person name="Furtado A."/>
            <person name="Henry R.J."/>
            <person name="Mitter N."/>
        </authorList>
    </citation>
    <scope>NUCLEOTIDE SEQUENCE [LARGE SCALE GENOMIC DNA]</scope>
    <source>
        <strain evidence="2">cv. Hass</strain>
    </source>
</reference>
<evidence type="ECO:0000313" key="2">
    <source>
        <dbReference type="Proteomes" id="UP001234297"/>
    </source>
</evidence>
<comment type="caution">
    <text evidence="1">The sequence shown here is derived from an EMBL/GenBank/DDBJ whole genome shotgun (WGS) entry which is preliminary data.</text>
</comment>
<proteinExistence type="predicted"/>
<gene>
    <name evidence="1" type="ORF">MRB53_013144</name>
</gene>
<protein>
    <submittedName>
        <fullName evidence="1">Uncharacterized protein</fullName>
    </submittedName>
</protein>
<dbReference type="EMBL" id="CM056812">
    <property type="protein sequence ID" value="KAJ8616958.1"/>
    <property type="molecule type" value="Genomic_DNA"/>
</dbReference>
<accession>A0ACC2K754</accession>
<keyword evidence="2" id="KW-1185">Reference proteome</keyword>
<name>A0ACC2K754_PERAE</name>
<dbReference type="Proteomes" id="UP001234297">
    <property type="component" value="Chromosome 4"/>
</dbReference>
<organism evidence="1 2">
    <name type="scientific">Persea americana</name>
    <name type="common">Avocado</name>
    <dbReference type="NCBI Taxonomy" id="3435"/>
    <lineage>
        <taxon>Eukaryota</taxon>
        <taxon>Viridiplantae</taxon>
        <taxon>Streptophyta</taxon>
        <taxon>Embryophyta</taxon>
        <taxon>Tracheophyta</taxon>
        <taxon>Spermatophyta</taxon>
        <taxon>Magnoliopsida</taxon>
        <taxon>Magnoliidae</taxon>
        <taxon>Laurales</taxon>
        <taxon>Lauraceae</taxon>
        <taxon>Persea</taxon>
    </lineage>
</organism>